<dbReference type="Pfam" id="PF25183">
    <property type="entry name" value="OMP_b-brl_4"/>
    <property type="match status" value="1"/>
</dbReference>
<evidence type="ECO:0000256" key="5">
    <source>
        <dbReference type="ARBA" id="ARBA00023136"/>
    </source>
</evidence>
<keyword evidence="9" id="KW-0675">Receptor</keyword>
<evidence type="ECO:0000256" key="7">
    <source>
        <dbReference type="SAM" id="MobiDB-lite"/>
    </source>
</evidence>
<keyword evidence="2" id="KW-0813">Transport</keyword>
<dbReference type="PANTHER" id="PTHR30069:SF46">
    <property type="entry name" value="OAR PROTEIN"/>
    <property type="match status" value="1"/>
</dbReference>
<dbReference type="Gene3D" id="2.40.170.20">
    <property type="entry name" value="TonB-dependent receptor, beta-barrel domain"/>
    <property type="match status" value="1"/>
</dbReference>
<proteinExistence type="predicted"/>
<dbReference type="InterPro" id="IPR036942">
    <property type="entry name" value="Beta-barrel_TonB_sf"/>
</dbReference>
<dbReference type="RefSeq" id="WP_013582279.1">
    <property type="nucleotide sequence ID" value="NC_015065.1"/>
</dbReference>
<dbReference type="EMBL" id="CP002482">
    <property type="protein sequence ID" value="ADW71261.1"/>
    <property type="molecule type" value="Genomic_DNA"/>
</dbReference>
<dbReference type="InterPro" id="IPR008969">
    <property type="entry name" value="CarboxyPept-like_regulatory"/>
</dbReference>
<feature type="region of interest" description="Disordered" evidence="7">
    <location>
        <begin position="1002"/>
        <end position="1023"/>
    </location>
</feature>
<evidence type="ECO:0000259" key="8">
    <source>
        <dbReference type="Pfam" id="PF25183"/>
    </source>
</evidence>
<reference evidence="10" key="1">
    <citation type="submission" date="2011-01" db="EMBL/GenBank/DDBJ databases">
        <title>Complete sequence of plasmid2 of Acidobacterium sp. MP5ACTX9.</title>
        <authorList>
            <consortium name="US DOE Joint Genome Institute"/>
            <person name="Lucas S."/>
            <person name="Copeland A."/>
            <person name="Lapidus A."/>
            <person name="Cheng J.-F."/>
            <person name="Goodwin L."/>
            <person name="Pitluck S."/>
            <person name="Teshima H."/>
            <person name="Detter J.C."/>
            <person name="Han C."/>
            <person name="Tapia R."/>
            <person name="Land M."/>
            <person name="Hauser L."/>
            <person name="Kyrpides N."/>
            <person name="Ivanova N."/>
            <person name="Ovchinnikova G."/>
            <person name="Pagani I."/>
            <person name="Rawat S.R."/>
            <person name="Mannisto M."/>
            <person name="Haggblom M.M."/>
            <person name="Woyke T."/>
        </authorList>
    </citation>
    <scope>NUCLEOTIDE SEQUENCE [LARGE SCALE GENOMIC DNA]</scope>
    <source>
        <strain evidence="10">MP5ACTX9</strain>
        <plasmid evidence="10">Plasmid pACIX902</plasmid>
    </source>
</reference>
<evidence type="ECO:0000256" key="4">
    <source>
        <dbReference type="ARBA" id="ARBA00022692"/>
    </source>
</evidence>
<name>E8X6W1_GRATM</name>
<evidence type="ECO:0000313" key="9">
    <source>
        <dbReference type="EMBL" id="ADW71261.1"/>
    </source>
</evidence>
<dbReference type="KEGG" id="acm:AciX9_3987"/>
<accession>E8X6W1</accession>
<keyword evidence="10" id="KW-1185">Reference proteome</keyword>
<dbReference type="HOGENOM" id="CLU_006298_0_0_0"/>
<dbReference type="InterPro" id="IPR057601">
    <property type="entry name" value="Oar-like_b-barrel"/>
</dbReference>
<keyword evidence="5" id="KW-0472">Membrane</keyword>
<dbReference type="GO" id="GO:0044718">
    <property type="term" value="P:siderophore transmembrane transport"/>
    <property type="evidence" value="ECO:0007669"/>
    <property type="project" value="TreeGrafter"/>
</dbReference>
<dbReference type="GO" id="GO:0009279">
    <property type="term" value="C:cell outer membrane"/>
    <property type="evidence" value="ECO:0007669"/>
    <property type="project" value="UniProtKB-SubCell"/>
</dbReference>
<protein>
    <submittedName>
        <fullName evidence="9">TonB-dependent receptor</fullName>
    </submittedName>
</protein>
<evidence type="ECO:0000256" key="3">
    <source>
        <dbReference type="ARBA" id="ARBA00022452"/>
    </source>
</evidence>
<dbReference type="SUPFAM" id="SSF56935">
    <property type="entry name" value="Porins"/>
    <property type="match status" value="1"/>
</dbReference>
<evidence type="ECO:0000256" key="2">
    <source>
        <dbReference type="ARBA" id="ARBA00022448"/>
    </source>
</evidence>
<keyword evidence="4" id="KW-0812">Transmembrane</keyword>
<keyword evidence="9" id="KW-0614">Plasmid</keyword>
<comment type="subcellular location">
    <subcellularLocation>
        <location evidence="1">Cell outer membrane</location>
        <topology evidence="1">Multi-pass membrane protein</topology>
    </subcellularLocation>
</comment>
<dbReference type="Gene3D" id="2.60.40.1120">
    <property type="entry name" value="Carboxypeptidase-like, regulatory domain"/>
    <property type="match status" value="1"/>
</dbReference>
<gene>
    <name evidence="9" type="ordered locus">AciX9_3987</name>
</gene>
<organism evidence="10">
    <name type="scientific">Granulicella tundricola (strain ATCC BAA-1859 / DSM 23138 / MP5ACTX9)</name>
    <dbReference type="NCBI Taxonomy" id="1198114"/>
    <lineage>
        <taxon>Bacteria</taxon>
        <taxon>Pseudomonadati</taxon>
        <taxon>Acidobacteriota</taxon>
        <taxon>Terriglobia</taxon>
        <taxon>Terriglobales</taxon>
        <taxon>Acidobacteriaceae</taxon>
        <taxon>Granulicella</taxon>
    </lineage>
</organism>
<keyword evidence="3" id="KW-1134">Transmembrane beta strand</keyword>
<evidence type="ECO:0000313" key="10">
    <source>
        <dbReference type="Proteomes" id="UP000000343"/>
    </source>
</evidence>
<dbReference type="AlphaFoldDB" id="E8X6W1"/>
<dbReference type="PANTHER" id="PTHR30069">
    <property type="entry name" value="TONB-DEPENDENT OUTER MEMBRANE RECEPTOR"/>
    <property type="match status" value="1"/>
</dbReference>
<keyword evidence="6" id="KW-0998">Cell outer membrane</keyword>
<dbReference type="Proteomes" id="UP000000343">
    <property type="component" value="Plasmid pACIX902"/>
</dbReference>
<feature type="domain" description="TonB-dependent transporter Oar-like beta-barrel" evidence="8">
    <location>
        <begin position="238"/>
        <end position="1145"/>
    </location>
</feature>
<dbReference type="GO" id="GO:0015344">
    <property type="term" value="F:siderophore uptake transmembrane transporter activity"/>
    <property type="evidence" value="ECO:0007669"/>
    <property type="project" value="TreeGrafter"/>
</dbReference>
<dbReference type="OrthoDB" id="97893at2"/>
<dbReference type="Pfam" id="PF13620">
    <property type="entry name" value="CarboxypepD_reg"/>
    <property type="match status" value="1"/>
</dbReference>
<dbReference type="InterPro" id="IPR039426">
    <property type="entry name" value="TonB-dep_rcpt-like"/>
</dbReference>
<evidence type="ECO:0000256" key="6">
    <source>
        <dbReference type="ARBA" id="ARBA00023237"/>
    </source>
</evidence>
<geneLocation type="plasmid" evidence="9 10">
    <name>pACIX902</name>
</geneLocation>
<sequence length="1152" mass="123971">MRSFGPGKSIRNVATVFALGVGFAHGQATNSGDIRGTVTDPTGALVPDVVVTVTNVNTGVTKILKTNQDGLYDTSSIVVGTYSVTFERPGFEKYSRPQISLQVGTSTVNAIMKVGSATDQVVVNTDLPLLDTETGTQQTTFEAKSMELLPNVGQDWQNFAILIPGSAGLAGGTNPGQSISANGNLPYSNILADGASTTLGTSSNSDVNTFETVQEVQISTSAFSAQYGIGGIIFNQISKGGTRQFHGAAYDYFSSSQFNANSYQFAGQSNSLAFDRRNNFGASVGGPVAIPFTNLKNKAFFYFNYDQIVDHGSASGTNDIPSTAVMGGDFTGQSLIYDPTTQTMAKDSKGNSYPVRKSFLSEYGFNAIPTSLFDKVSANFQKFFPTPANHIVGGHFQAGQTNGQGILQRNFYASVPQSNPDKKYFGRLDYDISPSNRLTFSVTQGDNSALYPNTVTAQPIGASAGDISRLNSQVTDVWNINDHFINEARFGFTYQGNFFSDQTFGKGYPAQLGFQFAQADEIPGVQFITNYPYAWIQPESSQFIYKENVFDPSDVVTLIRGKHVLHFGGEVGIYRNDNTPYAQINPGTFQFSGQYTQNWAVNGQGVAAPDSNTGADYADFLLGDALNWGAQNGSEYGARLKNPQVFIQDDYKIRPNLTLNLGLRYQVRLGINEVHGNVGTFDPTIVNTANGQLGAYWYGQTHANGRTSLQDSKYSTLLPRVGFAFLPTPNMTIRGGFGVYAYNLSLDTYGGGLGNVNTQSGNYQDPTNGITPGIIFSGPGTENLTGTPLPFTKAGTSPTRFNGQSAGYTAYHTPDPKIYQWNFGIQQAIGTNMVFELSYVASHAFNLNFPTDINQVPTALLAQNDSQSRPNHNYTSINGSTNDAISNYNSLQTSINRRLASGLSLNFNYTWAHFLDDQDSSGMGSKAGPISRQFADAPSNYSNSNFDIRNSFKGRIVYQLPIGRGRAFLNHNWLVDELLGGYQVSSTIQLTSGNPFSVFASNQHSYDEPGQSDDPFPNYSGAPLTPAGGHSTFEWYNPAAFTLPAPGTFGNVRRNSVYGPGSELVNLSAGKKFDIHESVKLQIRLDATNAFNHANFGQPNGNLGTCSGPPNCAVAQQAGQAFTQSGSFGAGNNQITGAGGGRSLQGGIRLEY</sequence>
<dbReference type="SUPFAM" id="SSF49464">
    <property type="entry name" value="Carboxypeptidase regulatory domain-like"/>
    <property type="match status" value="1"/>
</dbReference>
<evidence type="ECO:0000256" key="1">
    <source>
        <dbReference type="ARBA" id="ARBA00004571"/>
    </source>
</evidence>